<dbReference type="UniPathway" id="UPA00143"/>
<feature type="region of interest" description="Disordered" evidence="17">
    <location>
        <begin position="236"/>
        <end position="280"/>
    </location>
</feature>
<evidence type="ECO:0000256" key="7">
    <source>
        <dbReference type="ARBA" id="ARBA00022771"/>
    </source>
</evidence>
<evidence type="ECO:0000259" key="18">
    <source>
        <dbReference type="PROSITE" id="PS50089"/>
    </source>
</evidence>
<evidence type="ECO:0000256" key="1">
    <source>
        <dbReference type="ARBA" id="ARBA00000900"/>
    </source>
</evidence>
<dbReference type="InterPro" id="IPR017907">
    <property type="entry name" value="Znf_RING_CS"/>
</dbReference>
<reference evidence="19 20" key="1">
    <citation type="submission" date="2015-03" db="EMBL/GenBank/DDBJ databases">
        <title>Genomics and transcriptomics of the oil-accumulating basidiomycete yeast T. oleaginosus allow insights into substrate utilization and the diverse evolutionary trajectories of mating systems in fungi.</title>
        <authorList>
            <consortium name="DOE Joint Genome Institute"/>
            <person name="Kourist R."/>
            <person name="Kracht O."/>
            <person name="Bracharz F."/>
            <person name="Lipzen A."/>
            <person name="Nolan M."/>
            <person name="Ohm R."/>
            <person name="Grigoriev I."/>
            <person name="Sun S."/>
            <person name="Heitman J."/>
            <person name="Bruck T."/>
            <person name="Nowrousian M."/>
        </authorList>
    </citation>
    <scope>NUCLEOTIDE SEQUENCE [LARGE SCALE GENOMIC DNA]</scope>
    <source>
        <strain evidence="19 20">IBC0246</strain>
    </source>
</reference>
<feature type="compositionally biased region" description="Low complexity" evidence="17">
    <location>
        <begin position="26"/>
        <end position="39"/>
    </location>
</feature>
<dbReference type="STRING" id="879819.A0A0J0XDP7"/>
<dbReference type="Pfam" id="PF26095">
    <property type="entry name" value="CC_Bre1"/>
    <property type="match status" value="1"/>
</dbReference>
<dbReference type="CDD" id="cd16499">
    <property type="entry name" value="RING-HC_Bre1-like"/>
    <property type="match status" value="1"/>
</dbReference>
<evidence type="ECO:0000256" key="5">
    <source>
        <dbReference type="ARBA" id="ARBA00022679"/>
    </source>
</evidence>
<keyword evidence="20" id="KW-1185">Reference proteome</keyword>
<feature type="coiled-coil region" evidence="16">
    <location>
        <begin position="544"/>
        <end position="753"/>
    </location>
</feature>
<dbReference type="Pfam" id="PF00097">
    <property type="entry name" value="zf-C3HC4"/>
    <property type="match status" value="1"/>
</dbReference>
<keyword evidence="7 14" id="KW-0863">Zinc-finger</keyword>
<keyword evidence="6 15" id="KW-0479">Metal-binding</keyword>
<dbReference type="InterPro" id="IPR001841">
    <property type="entry name" value="Znf_RING"/>
</dbReference>
<dbReference type="PROSITE" id="PS50089">
    <property type="entry name" value="ZF_RING_2"/>
    <property type="match status" value="1"/>
</dbReference>
<dbReference type="OrthoDB" id="10266039at2759"/>
<evidence type="ECO:0000256" key="4">
    <source>
        <dbReference type="ARBA" id="ARBA00005555"/>
    </source>
</evidence>
<comment type="pathway">
    <text evidence="3 15">Protein modification; protein ubiquitination.</text>
</comment>
<keyword evidence="5 15" id="KW-0808">Transferase</keyword>
<evidence type="ECO:0000256" key="11">
    <source>
        <dbReference type="ARBA" id="ARBA00023054"/>
    </source>
</evidence>
<dbReference type="Gene3D" id="1.20.5.1160">
    <property type="entry name" value="Vasodilator-stimulated phosphoprotein"/>
    <property type="match status" value="1"/>
</dbReference>
<name>A0A0J0XDP7_9TREE</name>
<dbReference type="PROSITE" id="PS00518">
    <property type="entry name" value="ZF_RING_1"/>
    <property type="match status" value="1"/>
</dbReference>
<dbReference type="RefSeq" id="XP_018275683.1">
    <property type="nucleotide sequence ID" value="XM_018424390.1"/>
</dbReference>
<dbReference type="InterPro" id="IPR013956">
    <property type="entry name" value="E3_ubiquit_lig_Bre1"/>
</dbReference>
<evidence type="ECO:0000256" key="8">
    <source>
        <dbReference type="ARBA" id="ARBA00022786"/>
    </source>
</evidence>
<dbReference type="Gene3D" id="3.30.40.10">
    <property type="entry name" value="Zinc/RING finger domain, C3HC4 (zinc finger)"/>
    <property type="match status" value="1"/>
</dbReference>
<feature type="domain" description="RING-type" evidence="18">
    <location>
        <begin position="779"/>
        <end position="817"/>
    </location>
</feature>
<comment type="function">
    <text evidence="13">E3 ubiquitin-protein ligase that mediates monoubiquitination of histone H2B to form H2BK123ub1. H2BK123ub1 gives a specific tag for epigenetic transcriptional activation and is also a prerequisite for H3K4me and H3K79me formation.</text>
</comment>
<dbReference type="GO" id="GO:0005634">
    <property type="term" value="C:nucleus"/>
    <property type="evidence" value="ECO:0007669"/>
    <property type="project" value="UniProtKB-SubCell"/>
</dbReference>
<keyword evidence="9 15" id="KW-0862">Zinc</keyword>
<evidence type="ECO:0000256" key="12">
    <source>
        <dbReference type="ARBA" id="ARBA00023242"/>
    </source>
</evidence>
<dbReference type="PANTHER" id="PTHR23163:SF0">
    <property type="entry name" value="E3 UBIQUITIN-PROTEIN LIGASE BRE1"/>
    <property type="match status" value="1"/>
</dbReference>
<evidence type="ECO:0000256" key="15">
    <source>
        <dbReference type="RuleBase" id="RU365038"/>
    </source>
</evidence>
<evidence type="ECO:0000256" key="10">
    <source>
        <dbReference type="ARBA" id="ARBA00022853"/>
    </source>
</evidence>
<feature type="compositionally biased region" description="Basic and acidic residues" evidence="17">
    <location>
        <begin position="1"/>
        <end position="12"/>
    </location>
</feature>
<evidence type="ECO:0000256" key="13">
    <source>
        <dbReference type="ARBA" id="ARBA00059679"/>
    </source>
</evidence>
<dbReference type="Pfam" id="PF08647">
    <property type="entry name" value="BRE1"/>
    <property type="match status" value="1"/>
</dbReference>
<dbReference type="EC" id="2.3.2.27" evidence="15"/>
<organism evidence="19 20">
    <name type="scientific">Cutaneotrichosporon oleaginosum</name>
    <dbReference type="NCBI Taxonomy" id="879819"/>
    <lineage>
        <taxon>Eukaryota</taxon>
        <taxon>Fungi</taxon>
        <taxon>Dikarya</taxon>
        <taxon>Basidiomycota</taxon>
        <taxon>Agaricomycotina</taxon>
        <taxon>Tremellomycetes</taxon>
        <taxon>Trichosporonales</taxon>
        <taxon>Trichosporonaceae</taxon>
        <taxon>Cutaneotrichosporon</taxon>
    </lineage>
</organism>
<dbReference type="InterPro" id="IPR018957">
    <property type="entry name" value="Znf_C3HC4_RING-type"/>
</dbReference>
<keyword evidence="12 15" id="KW-0539">Nucleus</keyword>
<keyword evidence="11 15" id="KW-0175">Coiled coil</keyword>
<dbReference type="Proteomes" id="UP000053611">
    <property type="component" value="Unassembled WGS sequence"/>
</dbReference>
<evidence type="ECO:0000313" key="19">
    <source>
        <dbReference type="EMBL" id="KLT39192.1"/>
    </source>
</evidence>
<keyword evidence="10 15" id="KW-0156">Chromatin regulator</keyword>
<feature type="coiled-coil region" evidence="16">
    <location>
        <begin position="288"/>
        <end position="421"/>
    </location>
</feature>
<dbReference type="GO" id="GO:0061630">
    <property type="term" value="F:ubiquitin protein ligase activity"/>
    <property type="evidence" value="ECO:0007669"/>
    <property type="project" value="UniProtKB-EC"/>
</dbReference>
<comment type="catalytic activity">
    <reaction evidence="1 15">
        <text>S-ubiquitinyl-[E2 ubiquitin-conjugating enzyme]-L-cysteine + [acceptor protein]-L-lysine = [E2 ubiquitin-conjugating enzyme]-L-cysteine + N(6)-ubiquitinyl-[acceptor protein]-L-lysine.</text>
        <dbReference type="EC" id="2.3.2.27"/>
    </reaction>
</comment>
<dbReference type="EMBL" id="KQ087267">
    <property type="protein sequence ID" value="KLT39192.1"/>
    <property type="molecule type" value="Genomic_DNA"/>
</dbReference>
<dbReference type="GO" id="GO:0016567">
    <property type="term" value="P:protein ubiquitination"/>
    <property type="evidence" value="ECO:0007669"/>
    <property type="project" value="UniProtKB-UniRule"/>
</dbReference>
<dbReference type="GO" id="GO:0033503">
    <property type="term" value="C:HULC complex"/>
    <property type="evidence" value="ECO:0007669"/>
    <property type="project" value="TreeGrafter"/>
</dbReference>
<comment type="subcellular location">
    <subcellularLocation>
        <location evidence="2 15">Nucleus</location>
    </subcellularLocation>
</comment>
<dbReference type="GeneID" id="28984993"/>
<evidence type="ECO:0000256" key="9">
    <source>
        <dbReference type="ARBA" id="ARBA00022833"/>
    </source>
</evidence>
<dbReference type="InterPro" id="IPR058643">
    <property type="entry name" value="BRE1-like_CC"/>
</dbReference>
<proteinExistence type="inferred from homology"/>
<dbReference type="PANTHER" id="PTHR23163">
    <property type="entry name" value="RING FINGER PROTEIN-RELATED"/>
    <property type="match status" value="1"/>
</dbReference>
<feature type="coiled-coil region" evidence="16">
    <location>
        <begin position="480"/>
        <end position="507"/>
    </location>
</feature>
<dbReference type="AlphaFoldDB" id="A0A0J0XDP7"/>
<sequence length="832" mass="93244">MNADLKRVRDSSLDAPSSSSKRRAIGSGSSPGHSPSSPHQPKDHENEEDEDIEDWMRVVESHRKEALFRQMLEYRRASQREAARASALESQKRNLQACFRSVEACWAQLVSSVRDRAGNLPGLDGSLIDSSIDTTLDQEQVDKVVQSRLEATLRLVAGFADAAAGKHSSDFGGDLRQRADTLQLESSKLRADLSQARSQLEDVRESRDTHLRDLQRAEKRLDKLKMDMDKERLAWNAQRESSSAAAPAKPIANGSGHSTPNARASEVPEAKPLPVGGVATSDETEQRCAELELLAKSRLQQLEALRAEHTSLTQQVDKLRLQAHNPSEEALRQSPFFQVYLQRLASSAAGAEALQQRFEQAEQKLDLLRDSNLEFREAVIAEARTEVDALREKLGQKDVDLARLRGQRDELNAELTERRVRDTDKMRFADEMEQLCAKREERISFLCSEVRRLKSKLAAKDGAEGYLAFLKDGPVDGDYVKALEEQLQTTRDQVSSLTEQLKNASEGEAAAAASDTAIRTELESARRRLAEYERILGPNASPDVKELAERLEQQAEARKKLELELAEAEEATNALYQELEGVNKLWEELDQTLKTKIFELKDSELRMQRLSTEKAKADNKYFTAMRSKEGVEAELRAAQRTVAKQLKLIEKAKEVEKNHSTQIAQQEKTLTSLKNSLLDITTQLATAASDKKQLELRLQAINATLAEAQQIAQTRVAEAAADKGMRAKAVDELQQVKSSLQKLKEVHEQLTSTANAQGGSAADVAIREERAKLLKLLRCSCCDINFKQQVIVKCMHTFCKECLDKRIETRQRKCPACASVFSKEDCKTLYWQ</sequence>
<gene>
    <name evidence="19" type="ORF">CC85DRAFT_288805</name>
</gene>
<evidence type="ECO:0000313" key="20">
    <source>
        <dbReference type="Proteomes" id="UP000053611"/>
    </source>
</evidence>
<evidence type="ECO:0000256" key="6">
    <source>
        <dbReference type="ARBA" id="ARBA00022723"/>
    </source>
</evidence>
<comment type="similarity">
    <text evidence="4 15">Belongs to the BRE1 family.</text>
</comment>
<dbReference type="InterPro" id="IPR013083">
    <property type="entry name" value="Znf_RING/FYVE/PHD"/>
</dbReference>
<evidence type="ECO:0000256" key="16">
    <source>
        <dbReference type="SAM" id="Coils"/>
    </source>
</evidence>
<evidence type="ECO:0000256" key="17">
    <source>
        <dbReference type="SAM" id="MobiDB-lite"/>
    </source>
</evidence>
<accession>A0A0J0XDP7</accession>
<dbReference type="SUPFAM" id="SSF57850">
    <property type="entry name" value="RING/U-box"/>
    <property type="match status" value="1"/>
</dbReference>
<keyword evidence="8 15" id="KW-0833">Ubl conjugation pathway</keyword>
<dbReference type="GO" id="GO:0006325">
    <property type="term" value="P:chromatin organization"/>
    <property type="evidence" value="ECO:0007669"/>
    <property type="project" value="UniProtKB-KW"/>
</dbReference>
<feature type="coiled-coil region" evidence="16">
    <location>
        <begin position="179"/>
        <end position="234"/>
    </location>
</feature>
<protein>
    <recommendedName>
        <fullName evidence="15">E3 ubiquitin protein ligase</fullName>
        <ecNumber evidence="15">2.3.2.27</ecNumber>
    </recommendedName>
</protein>
<evidence type="ECO:0000256" key="14">
    <source>
        <dbReference type="PROSITE-ProRule" id="PRU00175"/>
    </source>
</evidence>
<evidence type="ECO:0000256" key="2">
    <source>
        <dbReference type="ARBA" id="ARBA00004123"/>
    </source>
</evidence>
<evidence type="ECO:0000256" key="3">
    <source>
        <dbReference type="ARBA" id="ARBA00004906"/>
    </source>
</evidence>
<feature type="region of interest" description="Disordered" evidence="17">
    <location>
        <begin position="1"/>
        <end position="50"/>
    </location>
</feature>
<dbReference type="GO" id="GO:0008270">
    <property type="term" value="F:zinc ion binding"/>
    <property type="evidence" value="ECO:0007669"/>
    <property type="project" value="UniProtKB-KW"/>
</dbReference>